<dbReference type="SUPFAM" id="SSF82866">
    <property type="entry name" value="Multidrug efflux transporter AcrB transmembrane domain"/>
    <property type="match status" value="1"/>
</dbReference>
<feature type="transmembrane region" description="Helical" evidence="9">
    <location>
        <begin position="126"/>
        <end position="143"/>
    </location>
</feature>
<dbReference type="InterPro" id="IPR022646">
    <property type="entry name" value="SecD/SecF_CS"/>
</dbReference>
<evidence type="ECO:0000256" key="3">
    <source>
        <dbReference type="ARBA" id="ARBA00022475"/>
    </source>
</evidence>
<dbReference type="HAMAP" id="MF_01464_B">
    <property type="entry name" value="SecF_B"/>
    <property type="match status" value="1"/>
</dbReference>
<dbReference type="RefSeq" id="WP_102968794.1">
    <property type="nucleotide sequence ID" value="NZ_JBJKCE010000002.1"/>
</dbReference>
<evidence type="ECO:0000256" key="2">
    <source>
        <dbReference type="ARBA" id="ARBA00022448"/>
    </source>
</evidence>
<gene>
    <name evidence="9 11" type="primary">secF</name>
    <name evidence="11" type="ORF">C1O25_12975</name>
</gene>
<comment type="subcellular location">
    <subcellularLocation>
        <location evidence="1 9">Cell membrane</location>
        <topology evidence="1 9">Multi-pass membrane protein</topology>
    </subcellularLocation>
</comment>
<dbReference type="PANTHER" id="PTHR30081:SF8">
    <property type="entry name" value="PROTEIN TRANSLOCASE SUBUNIT SECF"/>
    <property type="match status" value="1"/>
</dbReference>
<evidence type="ECO:0000256" key="4">
    <source>
        <dbReference type="ARBA" id="ARBA00022692"/>
    </source>
</evidence>
<comment type="caution">
    <text evidence="11">The sequence shown here is derived from an EMBL/GenBank/DDBJ whole genome shotgun (WGS) entry which is preliminary data.</text>
</comment>
<dbReference type="PRINTS" id="PR01755">
    <property type="entry name" value="SECFTRNLCASE"/>
</dbReference>
<dbReference type="Pfam" id="PF02355">
    <property type="entry name" value="SecD_SecF_C"/>
    <property type="match status" value="1"/>
</dbReference>
<evidence type="ECO:0000313" key="12">
    <source>
        <dbReference type="Proteomes" id="UP000236547"/>
    </source>
</evidence>
<feature type="transmembrane region" description="Helical" evidence="9">
    <location>
        <begin position="252"/>
        <end position="275"/>
    </location>
</feature>
<dbReference type="InterPro" id="IPR005665">
    <property type="entry name" value="SecF_bac"/>
</dbReference>
<keyword evidence="2 9" id="KW-0813">Transport</keyword>
<keyword evidence="6 9" id="KW-1133">Transmembrane helix</keyword>
<accession>A0ABX4W921</accession>
<evidence type="ECO:0000259" key="10">
    <source>
        <dbReference type="Pfam" id="PF02355"/>
    </source>
</evidence>
<evidence type="ECO:0000256" key="7">
    <source>
        <dbReference type="ARBA" id="ARBA00023010"/>
    </source>
</evidence>
<dbReference type="NCBIfam" id="TIGR00966">
    <property type="entry name" value="transloc_SecF"/>
    <property type="match status" value="1"/>
</dbReference>
<name>A0ABX4W921_VIBDI</name>
<sequence>MEIKFTSFWRYTCSAISILLMVVSIGVIAFKGLNWGQDFTGGIVSEIRLDKRIEEPVLRATLKQNYGSEVFLIATGEPQRWVLRYPVTTKENVNLSELSAQLDTNVETLNTSIVGPQVGQELAEQGGLAVLIAILCILGYLSFRFEWRLASGALFALVHDVVFVVAFFALTQMEFNLTVLAAVLAILGYSLNDSIIIADRIRELLIRKPDVPLAEVNNMAVMATFSRTMVTSGTTLLTVAALWIMGGEPLQGFSIAMFIGVLTGTFSSIAVGTSLPEWLGLTSKHYQSPSLVKDI</sequence>
<keyword evidence="7 9" id="KW-0811">Translocation</keyword>
<dbReference type="InterPro" id="IPR048634">
    <property type="entry name" value="SecD_SecF_C"/>
</dbReference>
<feature type="transmembrane region" description="Helical" evidence="9">
    <location>
        <begin position="177"/>
        <end position="198"/>
    </location>
</feature>
<feature type="domain" description="Protein export membrane protein SecD/SecF C-terminal" evidence="10">
    <location>
        <begin position="98"/>
        <end position="278"/>
    </location>
</feature>
<dbReference type="Proteomes" id="UP000236547">
    <property type="component" value="Unassembled WGS sequence"/>
</dbReference>
<keyword evidence="4 9" id="KW-0812">Transmembrane</keyword>
<comment type="function">
    <text evidence="9">Part of the Sec protein translocase complex. Interacts with the SecYEG preprotein conducting channel. SecDF uses the proton motive force (PMF) to complete protein translocation after the ATP-dependent function of SecA.</text>
</comment>
<reference evidence="11 12" key="1">
    <citation type="submission" date="2018-01" db="EMBL/GenBank/DDBJ databases">
        <title>Draft genome sequences of six Vibrio diazotrophicus strains isolated from deep-sea sediments of the Baltic Sea.</title>
        <authorList>
            <person name="Castillo D."/>
            <person name="Vandieken V."/>
            <person name="Chiang O."/>
            <person name="Middelboe M."/>
        </authorList>
    </citation>
    <scope>NUCLEOTIDE SEQUENCE [LARGE SCALE GENOMIC DNA]</scope>
    <source>
        <strain evidence="11 12">65.10M</strain>
    </source>
</reference>
<evidence type="ECO:0000256" key="1">
    <source>
        <dbReference type="ARBA" id="ARBA00004651"/>
    </source>
</evidence>
<proteinExistence type="inferred from homology"/>
<comment type="similarity">
    <text evidence="9">Belongs to the SecD/SecF family. SecF subfamily.</text>
</comment>
<keyword evidence="5 9" id="KW-0653">Protein transport</keyword>
<protein>
    <recommendedName>
        <fullName evidence="9">Protein-export membrane protein SecF</fullName>
    </recommendedName>
</protein>
<feature type="transmembrane region" description="Helical" evidence="9">
    <location>
        <begin position="228"/>
        <end position="246"/>
    </location>
</feature>
<evidence type="ECO:0000313" key="11">
    <source>
        <dbReference type="EMBL" id="PNI00275.1"/>
    </source>
</evidence>
<dbReference type="InterPro" id="IPR055344">
    <property type="entry name" value="SecD_SecF_C_bact"/>
</dbReference>
<keyword evidence="3 9" id="KW-1003">Cell membrane</keyword>
<feature type="transmembrane region" description="Helical" evidence="9">
    <location>
        <begin position="12"/>
        <end position="30"/>
    </location>
</feature>
<keyword evidence="12" id="KW-1185">Reference proteome</keyword>
<dbReference type="Gene3D" id="1.20.1640.10">
    <property type="entry name" value="Multidrug efflux transporter AcrB transmembrane domain"/>
    <property type="match status" value="1"/>
</dbReference>
<dbReference type="InterPro" id="IPR022645">
    <property type="entry name" value="SecD/SecF_bac"/>
</dbReference>
<keyword evidence="8 9" id="KW-0472">Membrane</keyword>
<dbReference type="PANTHER" id="PTHR30081">
    <property type="entry name" value="PROTEIN-EXPORT MEMBRANE PROTEIN SEC"/>
    <property type="match status" value="1"/>
</dbReference>
<evidence type="ECO:0000256" key="9">
    <source>
        <dbReference type="HAMAP-Rule" id="MF_01464"/>
    </source>
</evidence>
<dbReference type="NCBIfam" id="TIGR00916">
    <property type="entry name" value="2A0604s01"/>
    <property type="match status" value="1"/>
</dbReference>
<evidence type="ECO:0000256" key="5">
    <source>
        <dbReference type="ARBA" id="ARBA00022927"/>
    </source>
</evidence>
<evidence type="ECO:0000256" key="8">
    <source>
        <dbReference type="ARBA" id="ARBA00023136"/>
    </source>
</evidence>
<dbReference type="Pfam" id="PF07549">
    <property type="entry name" value="Sec_GG"/>
    <property type="match status" value="1"/>
</dbReference>
<evidence type="ECO:0000256" key="6">
    <source>
        <dbReference type="ARBA" id="ARBA00022989"/>
    </source>
</evidence>
<comment type="subunit">
    <text evidence="9">Forms a complex with SecD. Part of the essential Sec protein translocation apparatus which comprises SecA, SecYEG and auxiliary proteins SecDF-YajC and YidC.</text>
</comment>
<feature type="transmembrane region" description="Helical" evidence="9">
    <location>
        <begin position="150"/>
        <end position="171"/>
    </location>
</feature>
<organism evidence="11 12">
    <name type="scientific">Vibrio diazotrophicus</name>
    <dbReference type="NCBI Taxonomy" id="685"/>
    <lineage>
        <taxon>Bacteria</taxon>
        <taxon>Pseudomonadati</taxon>
        <taxon>Pseudomonadota</taxon>
        <taxon>Gammaproteobacteria</taxon>
        <taxon>Vibrionales</taxon>
        <taxon>Vibrionaceae</taxon>
        <taxon>Vibrio</taxon>
    </lineage>
</organism>
<dbReference type="InterPro" id="IPR022813">
    <property type="entry name" value="SecD/SecF_arch_bac"/>
</dbReference>
<dbReference type="EMBL" id="POSM01000017">
    <property type="protein sequence ID" value="PNI00275.1"/>
    <property type="molecule type" value="Genomic_DNA"/>
</dbReference>